<evidence type="ECO:0000256" key="16">
    <source>
        <dbReference type="SAM" id="Phobius"/>
    </source>
</evidence>
<evidence type="ECO:0000256" key="6">
    <source>
        <dbReference type="ARBA" id="ARBA00022984"/>
    </source>
</evidence>
<keyword evidence="2" id="KW-0328">Glycosyltransferase</keyword>
<feature type="transmembrane region" description="Helical" evidence="16">
    <location>
        <begin position="51"/>
        <end position="68"/>
    </location>
</feature>
<evidence type="ECO:0000256" key="3">
    <source>
        <dbReference type="ARBA" id="ARBA00022679"/>
    </source>
</evidence>
<evidence type="ECO:0000256" key="1">
    <source>
        <dbReference type="ARBA" id="ARBA00004141"/>
    </source>
</evidence>
<gene>
    <name evidence="17" type="ORF">ACFOOI_12950</name>
</gene>
<feature type="transmembrane region" description="Helical" evidence="16">
    <location>
        <begin position="255"/>
        <end position="274"/>
    </location>
</feature>
<keyword evidence="7 16" id="KW-1133">Transmembrane helix</keyword>
<evidence type="ECO:0000256" key="9">
    <source>
        <dbReference type="ARBA" id="ARBA00032370"/>
    </source>
</evidence>
<evidence type="ECO:0000256" key="13">
    <source>
        <dbReference type="ARBA" id="ARBA00041418"/>
    </source>
</evidence>
<comment type="subcellular location">
    <subcellularLocation>
        <location evidence="1">Membrane</location>
        <topology evidence="1">Multi-pass membrane protein</topology>
    </subcellularLocation>
</comment>
<comment type="caution">
    <text evidence="17">The sequence shown here is derived from an EMBL/GenBank/DDBJ whole genome shotgun (WGS) entry which is preliminary data.</text>
</comment>
<evidence type="ECO:0000256" key="8">
    <source>
        <dbReference type="ARBA" id="ARBA00023136"/>
    </source>
</evidence>
<feature type="transmembrane region" description="Helical" evidence="16">
    <location>
        <begin position="324"/>
        <end position="347"/>
    </location>
</feature>
<dbReference type="InterPro" id="IPR001182">
    <property type="entry name" value="FtsW/RodA"/>
</dbReference>
<comment type="catalytic activity">
    <reaction evidence="15">
        <text>[GlcNAc-(1-&gt;4)-Mur2Ac(oyl-L-Ala-gamma-D-Glu-L-Lys-D-Ala-D-Ala)](n)-di-trans,octa-cis-undecaprenyl diphosphate + beta-D-GlcNAc-(1-&gt;4)-Mur2Ac(oyl-L-Ala-gamma-D-Glu-L-Lys-D-Ala-D-Ala)-di-trans,octa-cis-undecaprenyl diphosphate = [GlcNAc-(1-&gt;4)-Mur2Ac(oyl-L-Ala-gamma-D-Glu-L-Lys-D-Ala-D-Ala)](n+1)-di-trans,octa-cis-undecaprenyl diphosphate + di-trans,octa-cis-undecaprenyl diphosphate + H(+)</text>
        <dbReference type="Rhea" id="RHEA:23708"/>
        <dbReference type="Rhea" id="RHEA-COMP:9602"/>
        <dbReference type="Rhea" id="RHEA-COMP:9603"/>
        <dbReference type="ChEBI" id="CHEBI:15378"/>
        <dbReference type="ChEBI" id="CHEBI:58405"/>
        <dbReference type="ChEBI" id="CHEBI:60033"/>
        <dbReference type="ChEBI" id="CHEBI:78435"/>
        <dbReference type="EC" id="2.4.99.28"/>
    </reaction>
</comment>
<evidence type="ECO:0000256" key="7">
    <source>
        <dbReference type="ARBA" id="ARBA00022989"/>
    </source>
</evidence>
<feature type="transmembrane region" description="Helical" evidence="16">
    <location>
        <begin position="16"/>
        <end position="39"/>
    </location>
</feature>
<evidence type="ECO:0000313" key="18">
    <source>
        <dbReference type="Proteomes" id="UP001595616"/>
    </source>
</evidence>
<dbReference type="PANTHER" id="PTHR30474">
    <property type="entry name" value="CELL CYCLE PROTEIN"/>
    <property type="match status" value="1"/>
</dbReference>
<organism evidence="17 18">
    <name type="scientific">Lacihabitans lacunae</name>
    <dbReference type="NCBI Taxonomy" id="1028214"/>
    <lineage>
        <taxon>Bacteria</taxon>
        <taxon>Pseudomonadati</taxon>
        <taxon>Bacteroidota</taxon>
        <taxon>Cytophagia</taxon>
        <taxon>Cytophagales</taxon>
        <taxon>Leadbetterellaceae</taxon>
        <taxon>Lacihabitans</taxon>
    </lineage>
</organism>
<keyword evidence="5" id="KW-0133">Cell shape</keyword>
<accession>A0ABV7YXI2</accession>
<evidence type="ECO:0000256" key="2">
    <source>
        <dbReference type="ARBA" id="ARBA00022676"/>
    </source>
</evidence>
<evidence type="ECO:0000256" key="11">
    <source>
        <dbReference type="ARBA" id="ARBA00038053"/>
    </source>
</evidence>
<dbReference type="PANTHER" id="PTHR30474:SF2">
    <property type="entry name" value="PEPTIDOGLYCAN GLYCOSYLTRANSFERASE FTSW-RELATED"/>
    <property type="match status" value="1"/>
</dbReference>
<evidence type="ECO:0000313" key="17">
    <source>
        <dbReference type="EMBL" id="MFC3811562.1"/>
    </source>
</evidence>
<keyword evidence="18" id="KW-1185">Reference proteome</keyword>
<evidence type="ECO:0000256" key="5">
    <source>
        <dbReference type="ARBA" id="ARBA00022960"/>
    </source>
</evidence>
<evidence type="ECO:0000256" key="15">
    <source>
        <dbReference type="ARBA" id="ARBA00049902"/>
    </source>
</evidence>
<name>A0ABV7YXI2_9BACT</name>
<feature type="transmembrane region" description="Helical" evidence="16">
    <location>
        <begin position="149"/>
        <end position="182"/>
    </location>
</feature>
<evidence type="ECO:0000256" key="10">
    <source>
        <dbReference type="ARBA" id="ARBA00033270"/>
    </source>
</evidence>
<keyword evidence="6" id="KW-0573">Peptidoglycan synthesis</keyword>
<keyword evidence="8 16" id="KW-0472">Membrane</keyword>
<sequence>MIPFKLRSHLKGDRHIWAILLALSIISIFVVYSSISALAYRKTGGNTEFYLLKHGFFIIFGLFVTFVIHKLDFTQYSGIAHVFLWFTPILILYTLIFGISVGGARRWVSVLGFSFQTSDFVRLVLITNLSAMLARRQHIEYKVSDLWTMIIWCGVTIGLLSISSFSTSVILGITCFLIMWIGRVPSKYLWKMVLVLFGGLTLVLALGLIVKRATGTELGRVQTVIDRTEVFINSDMDGDGLVGGETGSSSDQKDFALIAIAHGGFLGVGPGNSAQKNVLPDAFSDFIFSIIIEEYGILGAMVVMGLYIWLLYRGVKNVDNTHRAFGGLLTIGLTLSIVLQAFAHMFINVGLGPVTGQTLPMISMGGTSALFTSVAIGIVLSVSKNTSPNE</sequence>
<proteinExistence type="inferred from homology"/>
<keyword evidence="4 16" id="KW-0812">Transmembrane</keyword>
<reference evidence="18" key="1">
    <citation type="journal article" date="2019" name="Int. J. Syst. Evol. Microbiol.">
        <title>The Global Catalogue of Microorganisms (GCM) 10K type strain sequencing project: providing services to taxonomists for standard genome sequencing and annotation.</title>
        <authorList>
            <consortium name="The Broad Institute Genomics Platform"/>
            <consortium name="The Broad Institute Genome Sequencing Center for Infectious Disease"/>
            <person name="Wu L."/>
            <person name="Ma J."/>
        </authorList>
    </citation>
    <scope>NUCLEOTIDE SEQUENCE [LARGE SCALE GENOMIC DNA]</scope>
    <source>
        <strain evidence="18">CECT 7956</strain>
    </source>
</reference>
<comment type="similarity">
    <text evidence="11">Belongs to the SEDS family. FtsW subfamily.</text>
</comment>
<dbReference type="EC" id="2.4.99.28" evidence="14"/>
<dbReference type="Proteomes" id="UP001595616">
    <property type="component" value="Unassembled WGS sequence"/>
</dbReference>
<dbReference type="Pfam" id="PF01098">
    <property type="entry name" value="FTSW_RODA_SPOVE"/>
    <property type="match status" value="1"/>
</dbReference>
<dbReference type="RefSeq" id="WP_379838399.1">
    <property type="nucleotide sequence ID" value="NZ_JBHRYQ010000001.1"/>
</dbReference>
<feature type="transmembrane region" description="Helical" evidence="16">
    <location>
        <begin position="188"/>
        <end position="210"/>
    </location>
</feature>
<evidence type="ECO:0000256" key="12">
    <source>
        <dbReference type="ARBA" id="ARBA00041185"/>
    </source>
</evidence>
<feature type="transmembrane region" description="Helical" evidence="16">
    <location>
        <begin position="80"/>
        <end position="101"/>
    </location>
</feature>
<evidence type="ECO:0000256" key="4">
    <source>
        <dbReference type="ARBA" id="ARBA00022692"/>
    </source>
</evidence>
<evidence type="ECO:0000256" key="14">
    <source>
        <dbReference type="ARBA" id="ARBA00044770"/>
    </source>
</evidence>
<protein>
    <recommendedName>
        <fullName evidence="12">Probable peptidoglycan glycosyltransferase FtsW</fullName>
        <ecNumber evidence="14">2.4.99.28</ecNumber>
    </recommendedName>
    <alternativeName>
        <fullName evidence="13">Cell division protein FtsW</fullName>
    </alternativeName>
    <alternativeName>
        <fullName evidence="10">Cell wall polymerase</fullName>
    </alternativeName>
    <alternativeName>
        <fullName evidence="9">Peptidoglycan polymerase</fullName>
    </alternativeName>
</protein>
<dbReference type="EMBL" id="JBHRYQ010000001">
    <property type="protein sequence ID" value="MFC3811562.1"/>
    <property type="molecule type" value="Genomic_DNA"/>
</dbReference>
<feature type="transmembrane region" description="Helical" evidence="16">
    <location>
        <begin position="286"/>
        <end position="312"/>
    </location>
</feature>
<feature type="transmembrane region" description="Helical" evidence="16">
    <location>
        <begin position="359"/>
        <end position="382"/>
    </location>
</feature>
<keyword evidence="3" id="KW-0808">Transferase</keyword>